<reference evidence="3" key="1">
    <citation type="journal article" date="2019" name="Int. J. Syst. Evol. Microbiol.">
        <title>The Global Catalogue of Microorganisms (GCM) 10K type strain sequencing project: providing services to taxonomists for standard genome sequencing and annotation.</title>
        <authorList>
            <consortium name="The Broad Institute Genomics Platform"/>
            <consortium name="The Broad Institute Genome Sequencing Center for Infectious Disease"/>
            <person name="Wu L."/>
            <person name="Ma J."/>
        </authorList>
    </citation>
    <scope>NUCLEOTIDE SEQUENCE [LARGE SCALE GENOMIC DNA]</scope>
    <source>
        <strain evidence="3">CCUG 53903</strain>
    </source>
</reference>
<sequence>MRARFGDIPRLALQRLANIAARRAIDSPVEMVREGRMDVSAVVALLMPYVSAVIGAYGSAVLTKARDVAADETVGLTAAVHGCGLLGTSTYDRGSCAVAHNFD</sequence>
<keyword evidence="1" id="KW-0472">Membrane</keyword>
<accession>A0ABW1D0B0</accession>
<name>A0ABW1D0B0_9ACTN</name>
<feature type="transmembrane region" description="Helical" evidence="1">
    <location>
        <begin position="39"/>
        <end position="57"/>
    </location>
</feature>
<protein>
    <submittedName>
        <fullName evidence="2">Uncharacterized protein</fullName>
    </submittedName>
</protein>
<evidence type="ECO:0000313" key="3">
    <source>
        <dbReference type="Proteomes" id="UP001596058"/>
    </source>
</evidence>
<gene>
    <name evidence="2" type="ORF">ACFPZ3_43940</name>
</gene>
<evidence type="ECO:0000256" key="1">
    <source>
        <dbReference type="SAM" id="Phobius"/>
    </source>
</evidence>
<keyword evidence="1" id="KW-1133">Transmembrane helix</keyword>
<dbReference type="Proteomes" id="UP001596058">
    <property type="component" value="Unassembled WGS sequence"/>
</dbReference>
<proteinExistence type="predicted"/>
<dbReference type="EMBL" id="JBHSPA010000057">
    <property type="protein sequence ID" value="MFC5830847.1"/>
    <property type="molecule type" value="Genomic_DNA"/>
</dbReference>
<evidence type="ECO:0000313" key="2">
    <source>
        <dbReference type="EMBL" id="MFC5830847.1"/>
    </source>
</evidence>
<keyword evidence="1" id="KW-0812">Transmembrane</keyword>
<comment type="caution">
    <text evidence="2">The sequence shown here is derived from an EMBL/GenBank/DDBJ whole genome shotgun (WGS) entry which is preliminary data.</text>
</comment>
<keyword evidence="3" id="KW-1185">Reference proteome</keyword>
<organism evidence="2 3">
    <name type="scientific">Nonomuraea insulae</name>
    <dbReference type="NCBI Taxonomy" id="1616787"/>
    <lineage>
        <taxon>Bacteria</taxon>
        <taxon>Bacillati</taxon>
        <taxon>Actinomycetota</taxon>
        <taxon>Actinomycetes</taxon>
        <taxon>Streptosporangiales</taxon>
        <taxon>Streptosporangiaceae</taxon>
        <taxon>Nonomuraea</taxon>
    </lineage>
</organism>
<dbReference type="RefSeq" id="WP_379520328.1">
    <property type="nucleotide sequence ID" value="NZ_JBHSPA010000057.1"/>
</dbReference>